<evidence type="ECO:0008006" key="5">
    <source>
        <dbReference type="Google" id="ProtNLM"/>
    </source>
</evidence>
<dbReference type="EMBL" id="CZAL01000027">
    <property type="protein sequence ID" value="CUP98093.1"/>
    <property type="molecule type" value="Genomic_DNA"/>
</dbReference>
<gene>
    <name evidence="1" type="ORF">ERS852406_03021</name>
    <name evidence="2" type="ORF">ERS852498_03313</name>
</gene>
<dbReference type="AlphaFoldDB" id="A0A174SK55"/>
<proteinExistence type="predicted"/>
<organism evidence="2 4">
    <name type="scientific">Fusicatenibacter saccharivorans</name>
    <dbReference type="NCBI Taxonomy" id="1150298"/>
    <lineage>
        <taxon>Bacteria</taxon>
        <taxon>Bacillati</taxon>
        <taxon>Bacillota</taxon>
        <taxon>Clostridia</taxon>
        <taxon>Lachnospirales</taxon>
        <taxon>Lachnospiraceae</taxon>
        <taxon>Fusicatenibacter</taxon>
    </lineage>
</organism>
<protein>
    <recommendedName>
        <fullName evidence="5">Endosialidase</fullName>
    </recommendedName>
</protein>
<dbReference type="RefSeq" id="WP_055221437.1">
    <property type="nucleotide sequence ID" value="NZ_CABJFB010000022.1"/>
</dbReference>
<dbReference type="Proteomes" id="UP000095706">
    <property type="component" value="Unassembled WGS sequence"/>
</dbReference>
<accession>A0A174SK55</accession>
<dbReference type="OrthoDB" id="1923633at2"/>
<dbReference type="STRING" id="1150298.ERS852406_03021"/>
<dbReference type="EMBL" id="CYYV01000017">
    <property type="protein sequence ID" value="CUO85713.1"/>
    <property type="molecule type" value="Genomic_DNA"/>
</dbReference>
<evidence type="ECO:0000313" key="4">
    <source>
        <dbReference type="Proteomes" id="UP000095709"/>
    </source>
</evidence>
<sequence length="137" mass="15085">MSVVKELIRTEADGGISFGDYELAAKAKKSDFEHRGDLYKVKTFKEITKLERNGLFVYESVPGTAVTDLNVFDDGMTFKVEGPEDAQITVEMEAETEYKVLLDGVNVGHMTTNLGGKLSFSVELEKAEDVAVEIVKA</sequence>
<name>A0A174SK55_9FIRM</name>
<dbReference type="GeneID" id="79856744"/>
<dbReference type="Proteomes" id="UP000095709">
    <property type="component" value="Unassembled WGS sequence"/>
</dbReference>
<evidence type="ECO:0000313" key="2">
    <source>
        <dbReference type="EMBL" id="CUP98093.1"/>
    </source>
</evidence>
<evidence type="ECO:0000313" key="1">
    <source>
        <dbReference type="EMBL" id="CUO85713.1"/>
    </source>
</evidence>
<reference evidence="3 4" key="1">
    <citation type="submission" date="2015-09" db="EMBL/GenBank/DDBJ databases">
        <authorList>
            <consortium name="Pathogen Informatics"/>
        </authorList>
    </citation>
    <scope>NUCLEOTIDE SEQUENCE [LARGE SCALE GENOMIC DNA]</scope>
    <source>
        <strain evidence="1 3">2789STDY5608849</strain>
        <strain evidence="2 4">2789STDY5834885</strain>
    </source>
</reference>
<evidence type="ECO:0000313" key="3">
    <source>
        <dbReference type="Proteomes" id="UP000095706"/>
    </source>
</evidence>